<keyword evidence="2" id="KW-1185">Reference proteome</keyword>
<dbReference type="PANTHER" id="PTHR47481:SF7">
    <property type="entry name" value="CCHC-TYPE DOMAIN-CONTAINING PROTEIN"/>
    <property type="match status" value="1"/>
</dbReference>
<sequence>MQWKFQVRTILDARDALELIDGSLVKPEGENLTNAVELNRWKRANKVAKEILVTTLDKKPLSLLMSCETAREMWVKLLNIYEQKSADSVYLLQTQFREYRYNPGDDIATHINSMLITTVLNTLPSAFRHFHSAWDSTPAAERTMDKLLSRLMVEETRLGISDMSLNAESALITKKKSRGKFAKEGTVRQAYKRDKDNDFKVSLKCWTCGGPHLRRNCPSRKKDENNQD</sequence>
<dbReference type="Pfam" id="PF14223">
    <property type="entry name" value="Retrotran_gag_2"/>
    <property type="match status" value="1"/>
</dbReference>
<dbReference type="PANTHER" id="PTHR47481">
    <property type="match status" value="1"/>
</dbReference>
<protein>
    <recommendedName>
        <fullName evidence="3">Copia protein</fullName>
    </recommendedName>
</protein>
<organism evidence="1 2">
    <name type="scientific">Cyphomyrmex costatus</name>
    <dbReference type="NCBI Taxonomy" id="456900"/>
    <lineage>
        <taxon>Eukaryota</taxon>
        <taxon>Metazoa</taxon>
        <taxon>Ecdysozoa</taxon>
        <taxon>Arthropoda</taxon>
        <taxon>Hexapoda</taxon>
        <taxon>Insecta</taxon>
        <taxon>Pterygota</taxon>
        <taxon>Neoptera</taxon>
        <taxon>Endopterygota</taxon>
        <taxon>Hymenoptera</taxon>
        <taxon>Apocrita</taxon>
        <taxon>Aculeata</taxon>
        <taxon>Formicoidea</taxon>
        <taxon>Formicidae</taxon>
        <taxon>Myrmicinae</taxon>
        <taxon>Cyphomyrmex</taxon>
    </lineage>
</organism>
<dbReference type="STRING" id="456900.A0A151IPQ8"/>
<evidence type="ECO:0000313" key="1">
    <source>
        <dbReference type="EMBL" id="KYN08017.1"/>
    </source>
</evidence>
<dbReference type="AlphaFoldDB" id="A0A151IPQ8"/>
<dbReference type="EMBL" id="KQ976822">
    <property type="protein sequence ID" value="KYN08017.1"/>
    <property type="molecule type" value="Genomic_DNA"/>
</dbReference>
<dbReference type="Proteomes" id="UP000078542">
    <property type="component" value="Unassembled WGS sequence"/>
</dbReference>
<evidence type="ECO:0000313" key="2">
    <source>
        <dbReference type="Proteomes" id="UP000078542"/>
    </source>
</evidence>
<proteinExistence type="predicted"/>
<reference evidence="1 2" key="1">
    <citation type="submission" date="2016-03" db="EMBL/GenBank/DDBJ databases">
        <title>Cyphomyrmex costatus WGS genome.</title>
        <authorList>
            <person name="Nygaard S."/>
            <person name="Hu H."/>
            <person name="Boomsma J."/>
            <person name="Zhang G."/>
        </authorList>
    </citation>
    <scope>NUCLEOTIDE SEQUENCE [LARGE SCALE GENOMIC DNA]</scope>
    <source>
        <strain evidence="1">MS0001</strain>
        <tissue evidence="1">Whole body</tissue>
    </source>
</reference>
<name>A0A151IPQ8_9HYME</name>
<evidence type="ECO:0008006" key="3">
    <source>
        <dbReference type="Google" id="ProtNLM"/>
    </source>
</evidence>
<accession>A0A151IPQ8</accession>
<gene>
    <name evidence="1" type="ORF">ALC62_01006</name>
</gene>